<feature type="domain" description="HTH luxR-type" evidence="1">
    <location>
        <begin position="368"/>
        <end position="403"/>
    </location>
</feature>
<evidence type="ECO:0000259" key="2">
    <source>
        <dbReference type="Pfam" id="PF25872"/>
    </source>
</evidence>
<dbReference type="GO" id="GO:0006355">
    <property type="term" value="P:regulation of DNA-templated transcription"/>
    <property type="evidence" value="ECO:0007669"/>
    <property type="project" value="InterPro"/>
</dbReference>
<dbReference type="STRING" id="418495.SAMN05216215_10451"/>
<evidence type="ECO:0000313" key="4">
    <source>
        <dbReference type="Proteomes" id="UP000199529"/>
    </source>
</evidence>
<reference evidence="4" key="1">
    <citation type="submission" date="2016-10" db="EMBL/GenBank/DDBJ databases">
        <authorList>
            <person name="Varghese N."/>
            <person name="Submissions S."/>
        </authorList>
    </citation>
    <scope>NUCLEOTIDE SEQUENCE [LARGE SCALE GENOMIC DNA]</scope>
    <source>
        <strain evidence="4">CGMCC 4.3530</strain>
    </source>
</reference>
<dbReference type="AlphaFoldDB" id="A0A1H3Q0W1"/>
<gene>
    <name evidence="3" type="ORF">SAMN05216215_10451</name>
</gene>
<dbReference type="InterPro" id="IPR058852">
    <property type="entry name" value="HTH_77"/>
</dbReference>
<dbReference type="SUPFAM" id="SSF48452">
    <property type="entry name" value="TPR-like"/>
    <property type="match status" value="1"/>
</dbReference>
<dbReference type="PANTHER" id="PTHR47691">
    <property type="entry name" value="REGULATOR-RELATED"/>
    <property type="match status" value="1"/>
</dbReference>
<dbReference type="Proteomes" id="UP000199529">
    <property type="component" value="Unassembled WGS sequence"/>
</dbReference>
<keyword evidence="3" id="KW-0418">Kinase</keyword>
<name>A0A1H3Q0W1_9PSEU</name>
<dbReference type="Pfam" id="PF25872">
    <property type="entry name" value="HTH_77"/>
    <property type="match status" value="1"/>
</dbReference>
<keyword evidence="3" id="KW-0723">Serine/threonine-protein kinase</keyword>
<dbReference type="InterPro" id="IPR011990">
    <property type="entry name" value="TPR-like_helical_dom_sf"/>
</dbReference>
<dbReference type="PANTHER" id="PTHR47691:SF3">
    <property type="entry name" value="HTH-TYPE TRANSCRIPTIONAL REGULATOR RV0890C-RELATED"/>
    <property type="match status" value="1"/>
</dbReference>
<accession>A0A1H3Q0W1</accession>
<dbReference type="GO" id="GO:0004674">
    <property type="term" value="F:protein serine/threonine kinase activity"/>
    <property type="evidence" value="ECO:0007669"/>
    <property type="project" value="UniProtKB-KW"/>
</dbReference>
<keyword evidence="4" id="KW-1185">Reference proteome</keyword>
<dbReference type="SUPFAM" id="SSF46894">
    <property type="entry name" value="C-terminal effector domain of the bipartite response regulators"/>
    <property type="match status" value="1"/>
</dbReference>
<keyword evidence="3" id="KW-0808">Transferase</keyword>
<evidence type="ECO:0000259" key="1">
    <source>
        <dbReference type="Pfam" id="PF00196"/>
    </source>
</evidence>
<dbReference type="EMBL" id="FNOK01000045">
    <property type="protein sequence ID" value="SDZ06851.1"/>
    <property type="molecule type" value="Genomic_DNA"/>
</dbReference>
<dbReference type="Gene3D" id="1.25.40.10">
    <property type="entry name" value="Tetratricopeptide repeat domain"/>
    <property type="match status" value="1"/>
</dbReference>
<dbReference type="Pfam" id="PF00196">
    <property type="entry name" value="GerE"/>
    <property type="match status" value="1"/>
</dbReference>
<dbReference type="InterPro" id="IPR016032">
    <property type="entry name" value="Sig_transdc_resp-reg_C-effctor"/>
</dbReference>
<dbReference type="OrthoDB" id="9812579at2"/>
<dbReference type="GO" id="GO:0003677">
    <property type="term" value="F:DNA binding"/>
    <property type="evidence" value="ECO:0007669"/>
    <property type="project" value="InterPro"/>
</dbReference>
<organism evidence="3 4">
    <name type="scientific">Saccharopolyspora shandongensis</name>
    <dbReference type="NCBI Taxonomy" id="418495"/>
    <lineage>
        <taxon>Bacteria</taxon>
        <taxon>Bacillati</taxon>
        <taxon>Actinomycetota</taxon>
        <taxon>Actinomycetes</taxon>
        <taxon>Pseudonocardiales</taxon>
        <taxon>Pseudonocardiaceae</taxon>
        <taxon>Saccharopolyspora</taxon>
    </lineage>
</organism>
<dbReference type="InterPro" id="IPR036388">
    <property type="entry name" value="WH-like_DNA-bd_sf"/>
</dbReference>
<proteinExistence type="predicted"/>
<evidence type="ECO:0000313" key="3">
    <source>
        <dbReference type="EMBL" id="SDZ06851.1"/>
    </source>
</evidence>
<dbReference type="Gene3D" id="1.10.10.10">
    <property type="entry name" value="Winged helix-like DNA-binding domain superfamily/Winged helix DNA-binding domain"/>
    <property type="match status" value="1"/>
</dbReference>
<feature type="domain" description="Winged helix-turn-helix" evidence="2">
    <location>
        <begin position="115"/>
        <end position="187"/>
    </location>
</feature>
<protein>
    <submittedName>
        <fullName evidence="3">Non-specific serine/threonine protein kinase</fullName>
    </submittedName>
</protein>
<dbReference type="InterPro" id="IPR000792">
    <property type="entry name" value="Tscrpt_reg_LuxR_C"/>
</dbReference>
<sequence>MSLPDPERPLPPVEALTQYEAVTLFMERAAAIRPGFTITDDNAAAVVRLCQRLEGMPLAIELAAARLQALSVEQIVQRLDDRYRLLSAGRRTVLPQQQTLRALIDWSYKLCSTTERVVWARLSVFAGTFDLTAAENVCAGDGIDPDDIADLVAGLVAKSVLLLDSDSPQPGYRLLETIRQYGSEQLASLNEAAAPRRHRDYYAHLVAEAEHKLFTPEQTRLLTQLRSEYPNVRAALEFCASTPGETHTGLVMATALWQYWAASGAVSEGRRWLDRTLALAPEPTNQRARGLCVAAWMAILQGDLTSAADRLNQAQTISRHLDDEKALGYVALFSGIIEALQGHLKQAMSSYEQTVAHHQAVHEPIGIAIASRLVISQRTAEAHIEHILVKLGFTSRHQIAAWATEHHPN</sequence>
<dbReference type="RefSeq" id="WP_143061185.1">
    <property type="nucleotide sequence ID" value="NZ_FNOK01000045.1"/>
</dbReference>